<comment type="similarity">
    <text evidence="1">Belongs to the ABC transporter superfamily.</text>
</comment>
<evidence type="ECO:0000256" key="4">
    <source>
        <dbReference type="ARBA" id="ARBA00022840"/>
    </source>
</evidence>
<protein>
    <submittedName>
        <fullName evidence="6">ATP-binding cassette domain-containing protein</fullName>
    </submittedName>
</protein>
<dbReference type="GO" id="GO:0005524">
    <property type="term" value="F:ATP binding"/>
    <property type="evidence" value="ECO:0007669"/>
    <property type="project" value="UniProtKB-KW"/>
</dbReference>
<dbReference type="InterPro" id="IPR017871">
    <property type="entry name" value="ABC_transporter-like_CS"/>
</dbReference>
<dbReference type="PROSITE" id="PS00211">
    <property type="entry name" value="ABC_TRANSPORTER_1"/>
    <property type="match status" value="1"/>
</dbReference>
<feature type="domain" description="ABC transporter" evidence="5">
    <location>
        <begin position="3"/>
        <end position="231"/>
    </location>
</feature>
<dbReference type="PROSITE" id="PS50893">
    <property type="entry name" value="ABC_TRANSPORTER_2"/>
    <property type="match status" value="1"/>
</dbReference>
<evidence type="ECO:0000256" key="3">
    <source>
        <dbReference type="ARBA" id="ARBA00022741"/>
    </source>
</evidence>
<dbReference type="PANTHER" id="PTHR42711:SF5">
    <property type="entry name" value="ABC TRANSPORTER ATP-BINDING PROTEIN NATA"/>
    <property type="match status" value="1"/>
</dbReference>
<name>A0A7X9NGN9_9FIRM</name>
<dbReference type="Gene3D" id="3.40.50.300">
    <property type="entry name" value="P-loop containing nucleotide triphosphate hydrolases"/>
    <property type="match status" value="1"/>
</dbReference>
<dbReference type="AlphaFoldDB" id="A0A7X9NGN9"/>
<dbReference type="PANTHER" id="PTHR42711">
    <property type="entry name" value="ABC TRANSPORTER ATP-BINDING PROTEIN"/>
    <property type="match status" value="1"/>
</dbReference>
<gene>
    <name evidence="6" type="ORF">HF861_03225</name>
</gene>
<dbReference type="InterPro" id="IPR027417">
    <property type="entry name" value="P-loop_NTPase"/>
</dbReference>
<dbReference type="GO" id="GO:0016887">
    <property type="term" value="F:ATP hydrolysis activity"/>
    <property type="evidence" value="ECO:0007669"/>
    <property type="project" value="InterPro"/>
</dbReference>
<dbReference type="SUPFAM" id="SSF52540">
    <property type="entry name" value="P-loop containing nucleoside triphosphate hydrolases"/>
    <property type="match status" value="1"/>
</dbReference>
<dbReference type="InterPro" id="IPR003593">
    <property type="entry name" value="AAA+_ATPase"/>
</dbReference>
<keyword evidence="2" id="KW-0813">Transport</keyword>
<evidence type="ECO:0000256" key="2">
    <source>
        <dbReference type="ARBA" id="ARBA00022448"/>
    </source>
</evidence>
<evidence type="ECO:0000313" key="6">
    <source>
        <dbReference type="EMBL" id="NME43893.1"/>
    </source>
</evidence>
<evidence type="ECO:0000256" key="1">
    <source>
        <dbReference type="ARBA" id="ARBA00005417"/>
    </source>
</evidence>
<dbReference type="InterPro" id="IPR003439">
    <property type="entry name" value="ABC_transporter-like_ATP-bd"/>
</dbReference>
<dbReference type="Proteomes" id="UP000540014">
    <property type="component" value="Unassembled WGS sequence"/>
</dbReference>
<comment type="caution">
    <text evidence="6">The sequence shown here is derived from an EMBL/GenBank/DDBJ whole genome shotgun (WGS) entry which is preliminary data.</text>
</comment>
<organism evidence="6 7">
    <name type="scientific">Faecalicoccus pleomorphus</name>
    <dbReference type="NCBI Taxonomy" id="1323"/>
    <lineage>
        <taxon>Bacteria</taxon>
        <taxon>Bacillati</taxon>
        <taxon>Bacillota</taxon>
        <taxon>Erysipelotrichia</taxon>
        <taxon>Erysipelotrichales</taxon>
        <taxon>Erysipelotrichaceae</taxon>
        <taxon>Faecalicoccus</taxon>
    </lineage>
</organism>
<dbReference type="EMBL" id="JABAFR010000005">
    <property type="protein sequence ID" value="NME43893.1"/>
    <property type="molecule type" value="Genomic_DNA"/>
</dbReference>
<evidence type="ECO:0000259" key="5">
    <source>
        <dbReference type="PROSITE" id="PS50893"/>
    </source>
</evidence>
<dbReference type="SMART" id="SM00382">
    <property type="entry name" value="AAA"/>
    <property type="match status" value="1"/>
</dbReference>
<dbReference type="RefSeq" id="WP_168964867.1">
    <property type="nucleotide sequence ID" value="NZ_JABAFR010000005.1"/>
</dbReference>
<proteinExistence type="inferred from homology"/>
<keyword evidence="3" id="KW-0547">Nucleotide-binding</keyword>
<keyword evidence="4 6" id="KW-0067">ATP-binding</keyword>
<evidence type="ECO:0000313" key="7">
    <source>
        <dbReference type="Proteomes" id="UP000540014"/>
    </source>
</evidence>
<sequence>MKLECRHISKTYGNTKALQDFTCQMEPGIYALLGPNGAGKSTLMNILVTLLKPDQGSILYNDVPIHKQKKSYLSLLGYMPQKVCLYEDFSLQDYLYYIGRLKGMKKKEIIQRADLLVEQVDLQTVFTHKIRTFSGGMKQRAMLAASLMNDPKVLILDEPTAGLDPIKRLEMQNLIATFSKDKIILFATHVVSDIEFITDTFLFLKKGKLIAQGNRIEVIQPLEGRVKEIQIDPAEYEIIKRQFPVVSIHYEKEKLIARILDQEKKTAGKEVIPGIADVYLSLFEE</sequence>
<dbReference type="Pfam" id="PF00005">
    <property type="entry name" value="ABC_tran"/>
    <property type="match status" value="1"/>
</dbReference>
<accession>A0A7X9NGN9</accession>
<reference evidence="6 7" key="1">
    <citation type="submission" date="2020-04" db="EMBL/GenBank/DDBJ databases">
        <authorList>
            <person name="Hitch T.C.A."/>
            <person name="Wylensek D."/>
            <person name="Clavel T."/>
        </authorList>
    </citation>
    <scope>NUCLEOTIDE SEQUENCE [LARGE SCALE GENOMIC DNA]</scope>
    <source>
        <strain evidence="6 7">BSM-383-APC-22F</strain>
    </source>
</reference>
<dbReference type="InterPro" id="IPR050763">
    <property type="entry name" value="ABC_transporter_ATP-binding"/>
</dbReference>